<keyword evidence="2 4" id="KW-0963">Cytoplasm</keyword>
<dbReference type="AlphaFoldDB" id="A0A3S0XM60"/>
<dbReference type="OrthoDB" id="7306089at2"/>
<evidence type="ECO:0000256" key="2">
    <source>
        <dbReference type="ARBA" id="ARBA00022490"/>
    </source>
</evidence>
<name>A0A3S0XM60_9PROT</name>
<reference evidence="5 6" key="1">
    <citation type="submission" date="2018-12" db="EMBL/GenBank/DDBJ databases">
        <authorList>
            <person name="Yang Y."/>
        </authorList>
    </citation>
    <scope>NUCLEOTIDE SEQUENCE [LARGE SCALE GENOMIC DNA]</scope>
    <source>
        <strain evidence="5 6">GSF71</strain>
    </source>
</reference>
<keyword evidence="3 4" id="KW-0143">Chaperone</keyword>
<evidence type="ECO:0000313" key="5">
    <source>
        <dbReference type="EMBL" id="RUQ69728.1"/>
    </source>
</evidence>
<dbReference type="PANTHER" id="PTHR38603:SF1">
    <property type="entry name" value="CHAPERONE NAPD"/>
    <property type="match status" value="1"/>
</dbReference>
<dbReference type="Proteomes" id="UP000280346">
    <property type="component" value="Unassembled WGS sequence"/>
</dbReference>
<dbReference type="HAMAP" id="MF_02200">
    <property type="entry name" value="NapD"/>
    <property type="match status" value="1"/>
</dbReference>
<sequence length="103" mass="11145">MPFDAEPPAEPPTRSARGNEHHLASLLLHVRPECRTAVRATVAAMPGVEIHIEQQGKMVVTVEGPHEGWIADRMTSLHLLDGVLSAVMVFHHLETVADTAPSA</sequence>
<comment type="subcellular location">
    <subcellularLocation>
        <location evidence="1 4">Cytoplasm</location>
    </subcellularLocation>
</comment>
<dbReference type="PANTHER" id="PTHR38603">
    <property type="entry name" value="CHAPERONE NAPD"/>
    <property type="match status" value="1"/>
</dbReference>
<keyword evidence="6" id="KW-1185">Reference proteome</keyword>
<protein>
    <recommendedName>
        <fullName evidence="4">Chaperone NapD</fullName>
    </recommendedName>
    <alternativeName>
        <fullName evidence="4">NapA signal peptide-binding chaperone NapD</fullName>
    </alternativeName>
</protein>
<dbReference type="EMBL" id="RZIJ01000011">
    <property type="protein sequence ID" value="RUQ69728.1"/>
    <property type="molecule type" value="Genomic_DNA"/>
</dbReference>
<dbReference type="GO" id="GO:0051224">
    <property type="term" value="P:negative regulation of protein transport"/>
    <property type="evidence" value="ECO:0007669"/>
    <property type="project" value="UniProtKB-UniRule"/>
</dbReference>
<dbReference type="GO" id="GO:0005048">
    <property type="term" value="F:signal sequence binding"/>
    <property type="evidence" value="ECO:0007669"/>
    <property type="project" value="UniProtKB-UniRule"/>
</dbReference>
<proteinExistence type="inferred from homology"/>
<organism evidence="5 6">
    <name type="scientific">Azospirillum doebereinerae</name>
    <dbReference type="NCBI Taxonomy" id="92933"/>
    <lineage>
        <taxon>Bacteria</taxon>
        <taxon>Pseudomonadati</taxon>
        <taxon>Pseudomonadota</taxon>
        <taxon>Alphaproteobacteria</taxon>
        <taxon>Rhodospirillales</taxon>
        <taxon>Azospirillaceae</taxon>
        <taxon>Azospirillum</taxon>
    </lineage>
</organism>
<dbReference type="RefSeq" id="WP_126999334.1">
    <property type="nucleotide sequence ID" value="NZ_JBNPXW010000003.1"/>
</dbReference>
<comment type="subunit">
    <text evidence="4">Interacts with the cytoplasmic NapA precursor.</text>
</comment>
<dbReference type="InterPro" id="IPR005623">
    <property type="entry name" value="Chaperone_NapD_NO3_reduct"/>
</dbReference>
<comment type="caution">
    <text evidence="5">The sequence shown here is derived from an EMBL/GenBank/DDBJ whole genome shotgun (WGS) entry which is preliminary data.</text>
</comment>
<accession>A0A3S0XM60</accession>
<dbReference type="GO" id="GO:0005737">
    <property type="term" value="C:cytoplasm"/>
    <property type="evidence" value="ECO:0007669"/>
    <property type="project" value="UniProtKB-SubCell"/>
</dbReference>
<comment type="similarity">
    <text evidence="4">Belongs to the NapD family.</text>
</comment>
<evidence type="ECO:0000256" key="3">
    <source>
        <dbReference type="ARBA" id="ARBA00023186"/>
    </source>
</evidence>
<evidence type="ECO:0000313" key="6">
    <source>
        <dbReference type="Proteomes" id="UP000280346"/>
    </source>
</evidence>
<evidence type="ECO:0000256" key="4">
    <source>
        <dbReference type="HAMAP-Rule" id="MF_02200"/>
    </source>
</evidence>
<gene>
    <name evidence="4" type="primary">napD</name>
    <name evidence="5" type="ORF">EJ913_15305</name>
</gene>
<evidence type="ECO:0000256" key="1">
    <source>
        <dbReference type="ARBA" id="ARBA00004496"/>
    </source>
</evidence>
<dbReference type="Gene3D" id="3.30.70.920">
    <property type="match status" value="1"/>
</dbReference>
<dbReference type="Pfam" id="PF03927">
    <property type="entry name" value="NapD"/>
    <property type="match status" value="1"/>
</dbReference>
<comment type="function">
    <text evidence="4">Chaperone for NapA, the catalytic subunit of the periplasmic nitrate reductase. It binds directly and specifically to the twin-arginine signal peptide of NapA, preventing premature interaction with the Tat translocase and premature export.</text>
</comment>